<protein>
    <submittedName>
        <fullName evidence="1">Uncharacterized protein</fullName>
    </submittedName>
</protein>
<reference evidence="1" key="1">
    <citation type="submission" date="2021-05" db="EMBL/GenBank/DDBJ databases">
        <authorList>
            <person name="Alioto T."/>
            <person name="Alioto T."/>
            <person name="Gomez Garrido J."/>
        </authorList>
    </citation>
    <scope>NUCLEOTIDE SEQUENCE</scope>
</reference>
<evidence type="ECO:0000313" key="1">
    <source>
        <dbReference type="EMBL" id="CAG6650817.1"/>
    </source>
</evidence>
<dbReference type="AlphaFoldDB" id="A0A8D8RLQ3"/>
<name>A0A8D8RLQ3_9HEMI</name>
<dbReference type="EMBL" id="HBUF01164044">
    <property type="protein sequence ID" value="CAG6650817.1"/>
    <property type="molecule type" value="Transcribed_RNA"/>
</dbReference>
<organism evidence="1">
    <name type="scientific">Cacopsylla melanoneura</name>
    <dbReference type="NCBI Taxonomy" id="428564"/>
    <lineage>
        <taxon>Eukaryota</taxon>
        <taxon>Metazoa</taxon>
        <taxon>Ecdysozoa</taxon>
        <taxon>Arthropoda</taxon>
        <taxon>Hexapoda</taxon>
        <taxon>Insecta</taxon>
        <taxon>Pterygota</taxon>
        <taxon>Neoptera</taxon>
        <taxon>Paraneoptera</taxon>
        <taxon>Hemiptera</taxon>
        <taxon>Sternorrhyncha</taxon>
        <taxon>Psylloidea</taxon>
        <taxon>Psyllidae</taxon>
        <taxon>Psyllinae</taxon>
        <taxon>Cacopsylla</taxon>
    </lineage>
</organism>
<sequence length="106" mass="12485">MKVVKNSVVLVGRNDPKKKKKKKTVMNGKCFLFTTRGNSTHHFSPFFFSPKIQIQTPKLPKFFPITFFYQFGEEKKIPIWTLEAGLFYEVVLINEDSFIYNMPISW</sequence>
<proteinExistence type="predicted"/>
<accession>A0A8D8RLQ3</accession>